<accession>A0ABV7S3I8</accession>
<gene>
    <name evidence="3" type="ORF">ACFOMP_19550</name>
</gene>
<feature type="signal peptide" evidence="1">
    <location>
        <begin position="1"/>
        <end position="19"/>
    </location>
</feature>
<dbReference type="Proteomes" id="UP001595596">
    <property type="component" value="Unassembled WGS sequence"/>
</dbReference>
<comment type="caution">
    <text evidence="3">The sequence shown here is derived from an EMBL/GenBank/DDBJ whole genome shotgun (WGS) entry which is preliminary data.</text>
</comment>
<organism evidence="3 4">
    <name type="scientific">Paracoccus simplex</name>
    <dbReference type="NCBI Taxonomy" id="2086346"/>
    <lineage>
        <taxon>Bacteria</taxon>
        <taxon>Pseudomonadati</taxon>
        <taxon>Pseudomonadota</taxon>
        <taxon>Alphaproteobacteria</taxon>
        <taxon>Rhodobacterales</taxon>
        <taxon>Paracoccaceae</taxon>
        <taxon>Paracoccus</taxon>
    </lineage>
</organism>
<feature type="domain" description="DUF2846" evidence="2">
    <location>
        <begin position="34"/>
        <end position="111"/>
    </location>
</feature>
<name>A0ABV7S3I8_9RHOB</name>
<evidence type="ECO:0000256" key="1">
    <source>
        <dbReference type="SAM" id="SignalP"/>
    </source>
</evidence>
<dbReference type="Pfam" id="PF11008">
    <property type="entry name" value="DUF2846"/>
    <property type="match status" value="1"/>
</dbReference>
<reference evidence="4" key="1">
    <citation type="journal article" date="2019" name="Int. J. Syst. Evol. Microbiol.">
        <title>The Global Catalogue of Microorganisms (GCM) 10K type strain sequencing project: providing services to taxonomists for standard genome sequencing and annotation.</title>
        <authorList>
            <consortium name="The Broad Institute Genomics Platform"/>
            <consortium name="The Broad Institute Genome Sequencing Center for Infectious Disease"/>
            <person name="Wu L."/>
            <person name="Ma J."/>
        </authorList>
    </citation>
    <scope>NUCLEOTIDE SEQUENCE [LARGE SCALE GENOMIC DNA]</scope>
    <source>
        <strain evidence="4">VKM B-3226</strain>
    </source>
</reference>
<dbReference type="InterPro" id="IPR022548">
    <property type="entry name" value="DUF2846"/>
</dbReference>
<proteinExistence type="predicted"/>
<dbReference type="EMBL" id="JBHRXE010000067">
    <property type="protein sequence ID" value="MFC3571649.1"/>
    <property type="molecule type" value="Genomic_DNA"/>
</dbReference>
<protein>
    <submittedName>
        <fullName evidence="3">DUF2846 domain-containing protein</fullName>
    </submittedName>
</protein>
<dbReference type="PROSITE" id="PS51257">
    <property type="entry name" value="PROKAR_LIPOPROTEIN"/>
    <property type="match status" value="1"/>
</dbReference>
<dbReference type="RefSeq" id="WP_289894433.1">
    <property type="nucleotide sequence ID" value="NZ_JBHRXE010000067.1"/>
</dbReference>
<evidence type="ECO:0000313" key="3">
    <source>
        <dbReference type="EMBL" id="MFC3571649.1"/>
    </source>
</evidence>
<evidence type="ECO:0000313" key="4">
    <source>
        <dbReference type="Proteomes" id="UP001595596"/>
    </source>
</evidence>
<keyword evidence="1" id="KW-0732">Signal</keyword>
<sequence>MRKLAALAAVALLSACASGTPMQESKEAAAPIPAGKGRVILYRQGVFGAAFQPTVSFNGVPKGKCAPRGAFSVDLAPGNHTIEATTETTKQALAHVEAGQTTYVRCGIGFGVLVGRPTLEVVPPATGKSESAELAFTGRY</sequence>
<keyword evidence="4" id="KW-1185">Reference proteome</keyword>
<evidence type="ECO:0000259" key="2">
    <source>
        <dbReference type="Pfam" id="PF11008"/>
    </source>
</evidence>
<feature type="chain" id="PRO_5045101707" evidence="1">
    <location>
        <begin position="20"/>
        <end position="140"/>
    </location>
</feature>